<feature type="transmembrane region" description="Helical" evidence="2">
    <location>
        <begin position="32"/>
        <end position="52"/>
    </location>
</feature>
<gene>
    <name evidence="3" type="ordered locus">TOL2_C25380</name>
</gene>
<keyword evidence="2" id="KW-0812">Transmembrane</keyword>
<protein>
    <submittedName>
        <fullName evidence="3">Conserved uncharacterized protein</fullName>
    </submittedName>
</protein>
<evidence type="ECO:0000313" key="3">
    <source>
        <dbReference type="EMBL" id="CCK80697.1"/>
    </source>
</evidence>
<dbReference type="Proteomes" id="UP000007347">
    <property type="component" value="Chromosome"/>
</dbReference>
<sequence>MKEKIKDFNSINCPYHDYTRKNNDQEKRISNVLCYSLLLLLLVLIFQSAAYATNEPALRLFPTNVVENLKQTGAAAKSMELNLQDVIRDLETQMELFNSSKCEGSEADEGCSELTRQLGETYLEMLDKISEQLPAMEQSVAGTRNSLKKRIQIELGRKMSPRQLQEMIHGDDAKKRNLTEKRRTSGRLRFSEKFKQYLELVSMASRPGGGGSLAVVASEIYMDTEEVVNLIALIQDEIGRARLMTELNQTFGALTPEMVGMVSGVKAILFGEEIDTKGHLPDSSNPASPENFKSPLEY</sequence>
<dbReference type="KEGG" id="dto:TOL2_C25380"/>
<proteinExistence type="predicted"/>
<feature type="region of interest" description="Disordered" evidence="1">
    <location>
        <begin position="277"/>
        <end position="298"/>
    </location>
</feature>
<evidence type="ECO:0000313" key="4">
    <source>
        <dbReference type="Proteomes" id="UP000007347"/>
    </source>
</evidence>
<dbReference type="AlphaFoldDB" id="K0NPD5"/>
<keyword evidence="2" id="KW-0472">Membrane</keyword>
<evidence type="ECO:0000256" key="2">
    <source>
        <dbReference type="SAM" id="Phobius"/>
    </source>
</evidence>
<dbReference type="EMBL" id="FO203503">
    <property type="protein sequence ID" value="CCK80697.1"/>
    <property type="molecule type" value="Genomic_DNA"/>
</dbReference>
<dbReference type="OrthoDB" id="5731834at2"/>
<keyword evidence="2" id="KW-1133">Transmembrane helix</keyword>
<keyword evidence="4" id="KW-1185">Reference proteome</keyword>
<accession>K0NPD5</accession>
<reference evidence="3 4" key="1">
    <citation type="journal article" date="2013" name="Environ. Microbiol.">
        <title>Complete genome, catabolic sub-proteomes and key-metabolites of Desulfobacula toluolica Tol2, a marine, aromatic compound-degrading, sulfate-reducing bacterium.</title>
        <authorList>
            <person name="Wohlbrand L."/>
            <person name="Jacob J.H."/>
            <person name="Kube M."/>
            <person name="Mussmann M."/>
            <person name="Jarling R."/>
            <person name="Beck A."/>
            <person name="Amann R."/>
            <person name="Wilkes H."/>
            <person name="Reinhardt R."/>
            <person name="Rabus R."/>
        </authorList>
    </citation>
    <scope>NUCLEOTIDE SEQUENCE [LARGE SCALE GENOMIC DNA]</scope>
    <source>
        <strain evidence="4">DSM 7467 / Tol2</strain>
    </source>
</reference>
<dbReference type="RefSeq" id="WP_014958003.1">
    <property type="nucleotide sequence ID" value="NC_018645.1"/>
</dbReference>
<name>K0NPD5_DESTT</name>
<organism evidence="3 4">
    <name type="scientific">Desulfobacula toluolica (strain DSM 7467 / Tol2)</name>
    <dbReference type="NCBI Taxonomy" id="651182"/>
    <lineage>
        <taxon>Bacteria</taxon>
        <taxon>Pseudomonadati</taxon>
        <taxon>Thermodesulfobacteriota</taxon>
        <taxon>Desulfobacteria</taxon>
        <taxon>Desulfobacterales</taxon>
        <taxon>Desulfobacteraceae</taxon>
        <taxon>Desulfobacula</taxon>
    </lineage>
</organism>
<evidence type="ECO:0000256" key="1">
    <source>
        <dbReference type="SAM" id="MobiDB-lite"/>
    </source>
</evidence>
<dbReference type="HOGENOM" id="CLU_932951_0_0_7"/>
<dbReference type="STRING" id="651182.TOL2_C25380"/>